<gene>
    <name evidence="2" type="ORF">FVE85_8442</name>
</gene>
<protein>
    <submittedName>
        <fullName evidence="2">Uncharacterized protein</fullName>
    </submittedName>
</protein>
<organism evidence="2 3">
    <name type="scientific">Porphyridium purpureum</name>
    <name type="common">Red alga</name>
    <name type="synonym">Porphyridium cruentum</name>
    <dbReference type="NCBI Taxonomy" id="35688"/>
    <lineage>
        <taxon>Eukaryota</taxon>
        <taxon>Rhodophyta</taxon>
        <taxon>Bangiophyceae</taxon>
        <taxon>Porphyridiales</taxon>
        <taxon>Porphyridiaceae</taxon>
        <taxon>Porphyridium</taxon>
    </lineage>
</organism>
<comment type="caution">
    <text evidence="2">The sequence shown here is derived from an EMBL/GenBank/DDBJ whole genome shotgun (WGS) entry which is preliminary data.</text>
</comment>
<keyword evidence="3" id="KW-1185">Reference proteome</keyword>
<accession>A0A5J4YM04</accession>
<name>A0A5J4YM04_PORPP</name>
<dbReference type="Proteomes" id="UP000324585">
    <property type="component" value="Unassembled WGS sequence"/>
</dbReference>
<evidence type="ECO:0000313" key="2">
    <source>
        <dbReference type="EMBL" id="KAA8491960.1"/>
    </source>
</evidence>
<dbReference type="EMBL" id="VRMN01000011">
    <property type="protein sequence ID" value="KAA8491960.1"/>
    <property type="molecule type" value="Genomic_DNA"/>
</dbReference>
<dbReference type="AlphaFoldDB" id="A0A5J4YM04"/>
<feature type="region of interest" description="Disordered" evidence="1">
    <location>
        <begin position="34"/>
        <end position="54"/>
    </location>
</feature>
<sequence length="229" mass="26136">MLLRKVATSLKYGTGAAAVYWWHPLARGPGMRGYQTAAPGTRAGAEGTKDGPVDAKARVPHAAELRTEEVGRVEGRIEMRKDKVMLGQKTVFQAELAEYRKEVTRRRAQYLQEFRDKIEKSKRSKEEVSEEALVQWIVQKEQKKRVKREMGIQRAKMEQESTRIRKAVEQETKDSNRAHTLQRQAAKKMNLLKVLADDSVNWVTEQSLDTKVEELMDRIYGTAPDPGVV</sequence>
<reference evidence="3" key="1">
    <citation type="journal article" date="2019" name="Nat. Commun.">
        <title>Expansion of phycobilisome linker gene families in mesophilic red algae.</title>
        <authorList>
            <person name="Lee J."/>
            <person name="Kim D."/>
            <person name="Bhattacharya D."/>
            <person name="Yoon H.S."/>
        </authorList>
    </citation>
    <scope>NUCLEOTIDE SEQUENCE [LARGE SCALE GENOMIC DNA]</scope>
    <source>
        <strain evidence="3">CCMP 1328</strain>
    </source>
</reference>
<proteinExistence type="predicted"/>
<evidence type="ECO:0000256" key="1">
    <source>
        <dbReference type="SAM" id="MobiDB-lite"/>
    </source>
</evidence>
<evidence type="ECO:0000313" key="3">
    <source>
        <dbReference type="Proteomes" id="UP000324585"/>
    </source>
</evidence>